<evidence type="ECO:0000313" key="8">
    <source>
        <dbReference type="Proteomes" id="UP000052943"/>
    </source>
</evidence>
<dbReference type="InterPro" id="IPR032675">
    <property type="entry name" value="LRR_dom_sf"/>
</dbReference>
<keyword evidence="4" id="KW-0539">Nucleus</keyword>
<name>A0A0W8C9H2_PHYNI</name>
<evidence type="ECO:0000256" key="3">
    <source>
        <dbReference type="ARBA" id="ARBA00022737"/>
    </source>
</evidence>
<keyword evidence="3" id="KW-0677">Repeat</keyword>
<accession>A0A0W8C9H2</accession>
<dbReference type="InterPro" id="IPR044640">
    <property type="entry name" value="RU2A"/>
</dbReference>
<sequence>MVLHLQGNAILYFAGLDCNTELVDIRLDKNRIRQLDPHSTLALRHVKSLNLEDNGLKSLSNFNNMISLETLELSNNRLIDLEEVEKLASLPSMVNLRMVNNPLTKKHLYRQHVLYKLNSLKTLDGKDVYSDEKERIEMLFAAAAASATASERGMENRPVYPTQLVLTPSSIPTKGSSSVGIPQPIEVLTGSHLRKTNSPLFSHGQMPVSAPTFPLPEHEVDLSITVGSSNTTTRSLSLNSYRHNSLGSQSSWQVGAINPASSLPSASTATVASVFGANLSKSVGGSGNDQLYAGGGIRRRITSVHYDQQSDSLVSPSLQVSGKFGETKLPVGIVSSQAVGRSPAATMRRGILYNIRYDTQTQNLVNKLFDVFTAGFNMQPSSADSLENVLPASSIPSSSNDASNNAGRSFSGYVVTFGNQKRYPSYPETTIPYLSTKLQQQGRRSSERR</sequence>
<dbReference type="OrthoDB" id="1517790at2759"/>
<dbReference type="PANTHER" id="PTHR10552:SF6">
    <property type="entry name" value="U2 SMALL NUCLEAR RIBONUCLEOPROTEIN A"/>
    <property type="match status" value="1"/>
</dbReference>
<proteinExistence type="inferred from homology"/>
<dbReference type="AlphaFoldDB" id="A0A0W8C9H2"/>
<comment type="similarity">
    <text evidence="5">Belongs to the U2 small nuclear ribonucleoprotein A family.</text>
</comment>
<comment type="subcellular location">
    <subcellularLocation>
        <location evidence="1">Nucleus</location>
    </subcellularLocation>
</comment>
<feature type="region of interest" description="Disordered" evidence="6">
    <location>
        <begin position="423"/>
        <end position="449"/>
    </location>
</feature>
<dbReference type="PROSITE" id="PS51450">
    <property type="entry name" value="LRR"/>
    <property type="match status" value="1"/>
</dbReference>
<dbReference type="InterPro" id="IPR001611">
    <property type="entry name" value="Leu-rich_rpt"/>
</dbReference>
<dbReference type="STRING" id="4790.A0A0W8C9H2"/>
<dbReference type="PANTHER" id="PTHR10552">
    <property type="entry name" value="U2 SMALL NUCLEAR RIBONUCLEOPROTEIN A"/>
    <property type="match status" value="1"/>
</dbReference>
<gene>
    <name evidence="7" type="ORF">AM587_10016264</name>
</gene>
<dbReference type="Proteomes" id="UP000052943">
    <property type="component" value="Unassembled WGS sequence"/>
</dbReference>
<evidence type="ECO:0000256" key="4">
    <source>
        <dbReference type="ARBA" id="ARBA00023242"/>
    </source>
</evidence>
<reference evidence="7 8" key="1">
    <citation type="submission" date="2015-11" db="EMBL/GenBank/DDBJ databases">
        <title>Genomes and virulence difference between two physiological races of Phytophthora nicotianae.</title>
        <authorList>
            <person name="Liu H."/>
            <person name="Ma X."/>
            <person name="Yu H."/>
            <person name="Fang D."/>
            <person name="Li Y."/>
            <person name="Wang X."/>
            <person name="Wang W."/>
            <person name="Dong Y."/>
            <person name="Xiao B."/>
        </authorList>
    </citation>
    <scope>NUCLEOTIDE SEQUENCE [LARGE SCALE GENOMIC DNA]</scope>
    <source>
        <strain evidence="8">race 0</strain>
    </source>
</reference>
<evidence type="ECO:0000256" key="5">
    <source>
        <dbReference type="ARBA" id="ARBA00024196"/>
    </source>
</evidence>
<evidence type="ECO:0000256" key="6">
    <source>
        <dbReference type="SAM" id="MobiDB-lite"/>
    </source>
</evidence>
<dbReference type="Pfam" id="PF14580">
    <property type="entry name" value="LRR_9"/>
    <property type="match status" value="1"/>
</dbReference>
<evidence type="ECO:0000256" key="1">
    <source>
        <dbReference type="ARBA" id="ARBA00004123"/>
    </source>
</evidence>
<feature type="compositionally biased region" description="Polar residues" evidence="6">
    <location>
        <begin position="432"/>
        <end position="443"/>
    </location>
</feature>
<protein>
    <submittedName>
        <fullName evidence="7">Leucine-rich repeat-containing protein 9</fullName>
    </submittedName>
</protein>
<comment type="caution">
    <text evidence="7">The sequence shown here is derived from an EMBL/GenBank/DDBJ whole genome shotgun (WGS) entry which is preliminary data.</text>
</comment>
<keyword evidence="2" id="KW-0433">Leucine-rich repeat</keyword>
<evidence type="ECO:0000313" key="7">
    <source>
        <dbReference type="EMBL" id="KUF80739.1"/>
    </source>
</evidence>
<evidence type="ECO:0000256" key="2">
    <source>
        <dbReference type="ARBA" id="ARBA00022614"/>
    </source>
</evidence>
<dbReference type="GO" id="GO:0030620">
    <property type="term" value="F:U2 snRNA binding"/>
    <property type="evidence" value="ECO:0007669"/>
    <property type="project" value="InterPro"/>
</dbReference>
<dbReference type="Gene3D" id="3.80.10.10">
    <property type="entry name" value="Ribonuclease Inhibitor"/>
    <property type="match status" value="1"/>
</dbReference>
<dbReference type="SUPFAM" id="SSF52058">
    <property type="entry name" value="L domain-like"/>
    <property type="match status" value="1"/>
</dbReference>
<dbReference type="GO" id="GO:0005634">
    <property type="term" value="C:nucleus"/>
    <property type="evidence" value="ECO:0007669"/>
    <property type="project" value="UniProtKB-SubCell"/>
</dbReference>
<dbReference type="EMBL" id="LNFO01004517">
    <property type="protein sequence ID" value="KUF80739.1"/>
    <property type="molecule type" value="Genomic_DNA"/>
</dbReference>
<organism evidence="7 8">
    <name type="scientific">Phytophthora nicotianae</name>
    <name type="common">Potato buckeye rot agent</name>
    <name type="synonym">Phytophthora parasitica</name>
    <dbReference type="NCBI Taxonomy" id="4792"/>
    <lineage>
        <taxon>Eukaryota</taxon>
        <taxon>Sar</taxon>
        <taxon>Stramenopiles</taxon>
        <taxon>Oomycota</taxon>
        <taxon>Peronosporomycetes</taxon>
        <taxon>Peronosporales</taxon>
        <taxon>Peronosporaceae</taxon>
        <taxon>Phytophthora</taxon>
    </lineage>
</organism>
<dbReference type="GO" id="GO:0000398">
    <property type="term" value="P:mRNA splicing, via spliceosome"/>
    <property type="evidence" value="ECO:0007669"/>
    <property type="project" value="InterPro"/>
</dbReference>